<name>A0ABQ4M2A9_9BACL</name>
<comment type="caution">
    <text evidence="2">The sequence shown here is derived from an EMBL/GenBank/DDBJ whole genome shotgun (WGS) entry which is preliminary data.</text>
</comment>
<feature type="compositionally biased region" description="Basic and acidic residues" evidence="1">
    <location>
        <begin position="70"/>
        <end position="83"/>
    </location>
</feature>
<organism evidence="2 3">
    <name type="scientific">Paenibacillus cookii</name>
    <dbReference type="NCBI Taxonomy" id="157839"/>
    <lineage>
        <taxon>Bacteria</taxon>
        <taxon>Bacillati</taxon>
        <taxon>Bacillota</taxon>
        <taxon>Bacilli</taxon>
        <taxon>Bacillales</taxon>
        <taxon>Paenibacillaceae</taxon>
        <taxon>Paenibacillus</taxon>
    </lineage>
</organism>
<feature type="region of interest" description="Disordered" evidence="1">
    <location>
        <begin position="22"/>
        <end position="106"/>
    </location>
</feature>
<dbReference type="RefSeq" id="WP_212951726.1">
    <property type="nucleotide sequence ID" value="NZ_BORW01000025.1"/>
</dbReference>
<proteinExistence type="predicted"/>
<gene>
    <name evidence="2" type="ORF">J21TS3_38970</name>
</gene>
<accession>A0ABQ4M2A9</accession>
<evidence type="ECO:0000256" key="1">
    <source>
        <dbReference type="SAM" id="MobiDB-lite"/>
    </source>
</evidence>
<dbReference type="Proteomes" id="UP000680638">
    <property type="component" value="Unassembled WGS sequence"/>
</dbReference>
<protein>
    <recommendedName>
        <fullName evidence="4">Lipoprotein</fullName>
    </recommendedName>
</protein>
<reference evidence="2 3" key="1">
    <citation type="submission" date="2021-03" db="EMBL/GenBank/DDBJ databases">
        <title>Antimicrobial resistance genes in bacteria isolated from Japanese honey, and their potential for conferring macrolide and lincosamide resistance in the American foulbrood pathogen Paenibacillus larvae.</title>
        <authorList>
            <person name="Okamoto M."/>
            <person name="Kumagai M."/>
            <person name="Kanamori H."/>
            <person name="Takamatsu D."/>
        </authorList>
    </citation>
    <scope>NUCLEOTIDE SEQUENCE [LARGE SCALE GENOMIC DNA]</scope>
    <source>
        <strain evidence="2 3">J21TS3</strain>
    </source>
</reference>
<dbReference type="PROSITE" id="PS51257">
    <property type="entry name" value="PROKAR_LIPOPROTEIN"/>
    <property type="match status" value="1"/>
</dbReference>
<evidence type="ECO:0008006" key="4">
    <source>
        <dbReference type="Google" id="ProtNLM"/>
    </source>
</evidence>
<feature type="compositionally biased region" description="Basic and acidic residues" evidence="1">
    <location>
        <begin position="52"/>
        <end position="61"/>
    </location>
</feature>
<feature type="compositionally biased region" description="Low complexity" evidence="1">
    <location>
        <begin position="94"/>
        <end position="105"/>
    </location>
</feature>
<sequence length="350" mass="37479">MKRSLFIVLAALVIGGCSNTEMGKAQRHADPVPSGTVMQEDGGTADPGGSGTDRKDADEPAKQASGQKDGTSEAKGSEPDKTRGAGTEGTKTTASQQQAGAQAGSLPRLDAARLANTYGFADNTGKYILSFENMEADDLDTAIGKDGRPLNIRFVKKQPQGPQDNGTRSANNFSNVQGLLYEVVDGNAEPNETYYLANSGRFNVASLLQVKPEIRGGASDEVKRNIEAAKSQKIEKIWKIADIAPDKELYVVQFRKRGKKITASLVLREGERIAAKDFTADYDPVSTWRVDDGGEMTPGMFSVLFAASGEGGVVLCVAWAGAEGENDYIFKQKGNELADLNLTTGRYMSY</sequence>
<evidence type="ECO:0000313" key="2">
    <source>
        <dbReference type="EMBL" id="GIO69076.1"/>
    </source>
</evidence>
<dbReference type="EMBL" id="BORW01000025">
    <property type="protein sequence ID" value="GIO69076.1"/>
    <property type="molecule type" value="Genomic_DNA"/>
</dbReference>
<keyword evidence="3" id="KW-1185">Reference proteome</keyword>
<evidence type="ECO:0000313" key="3">
    <source>
        <dbReference type="Proteomes" id="UP000680638"/>
    </source>
</evidence>